<keyword evidence="3" id="KW-1185">Reference proteome</keyword>
<feature type="region of interest" description="Disordered" evidence="1">
    <location>
        <begin position="1"/>
        <end position="112"/>
    </location>
</feature>
<evidence type="ECO:0000256" key="1">
    <source>
        <dbReference type="SAM" id="MobiDB-lite"/>
    </source>
</evidence>
<gene>
    <name evidence="2" type="ORF">O181_028315</name>
</gene>
<feature type="compositionally biased region" description="Basic and acidic residues" evidence="1">
    <location>
        <begin position="42"/>
        <end position="57"/>
    </location>
</feature>
<comment type="caution">
    <text evidence="2">The sequence shown here is derived from an EMBL/GenBank/DDBJ whole genome shotgun (WGS) entry which is preliminary data.</text>
</comment>
<feature type="compositionally biased region" description="Basic residues" evidence="1">
    <location>
        <begin position="1"/>
        <end position="10"/>
    </location>
</feature>
<feature type="compositionally biased region" description="Basic residues" evidence="1">
    <location>
        <begin position="58"/>
        <end position="68"/>
    </location>
</feature>
<dbReference type="Proteomes" id="UP000765509">
    <property type="component" value="Unassembled WGS sequence"/>
</dbReference>
<dbReference type="EMBL" id="AVOT02009682">
    <property type="protein sequence ID" value="MBW0488600.1"/>
    <property type="molecule type" value="Genomic_DNA"/>
</dbReference>
<sequence>MHIQHSHSARQTRSQARDQAVLTPTPSASLDGTPAVPQLRVQLDRGPHMKGEAPFRKEGRKRSKKIKFLFRSSWRYHERQKEKSHHQEKNPEASKSNSPHPQSSSSSNQKKK</sequence>
<organism evidence="2 3">
    <name type="scientific">Austropuccinia psidii MF-1</name>
    <dbReference type="NCBI Taxonomy" id="1389203"/>
    <lineage>
        <taxon>Eukaryota</taxon>
        <taxon>Fungi</taxon>
        <taxon>Dikarya</taxon>
        <taxon>Basidiomycota</taxon>
        <taxon>Pucciniomycotina</taxon>
        <taxon>Pucciniomycetes</taxon>
        <taxon>Pucciniales</taxon>
        <taxon>Sphaerophragmiaceae</taxon>
        <taxon>Austropuccinia</taxon>
    </lineage>
</organism>
<protein>
    <submittedName>
        <fullName evidence="2">Uncharacterized protein</fullName>
    </submittedName>
</protein>
<accession>A0A9Q3CT24</accession>
<evidence type="ECO:0000313" key="2">
    <source>
        <dbReference type="EMBL" id="MBW0488600.1"/>
    </source>
</evidence>
<name>A0A9Q3CT24_9BASI</name>
<dbReference type="AlphaFoldDB" id="A0A9Q3CT24"/>
<reference evidence="2" key="1">
    <citation type="submission" date="2021-03" db="EMBL/GenBank/DDBJ databases">
        <title>Draft genome sequence of rust myrtle Austropuccinia psidii MF-1, a brazilian biotype.</title>
        <authorList>
            <person name="Quecine M.C."/>
            <person name="Pachon D.M.R."/>
            <person name="Bonatelli M.L."/>
            <person name="Correr F.H."/>
            <person name="Franceschini L.M."/>
            <person name="Leite T.F."/>
            <person name="Margarido G.R.A."/>
            <person name="Almeida C.A."/>
            <person name="Ferrarezi J.A."/>
            <person name="Labate C.A."/>
        </authorList>
    </citation>
    <scope>NUCLEOTIDE SEQUENCE</scope>
    <source>
        <strain evidence="2">MF-1</strain>
    </source>
</reference>
<feature type="compositionally biased region" description="Basic and acidic residues" evidence="1">
    <location>
        <begin position="75"/>
        <end position="92"/>
    </location>
</feature>
<proteinExistence type="predicted"/>
<feature type="compositionally biased region" description="Low complexity" evidence="1">
    <location>
        <begin position="94"/>
        <end position="112"/>
    </location>
</feature>
<evidence type="ECO:0000313" key="3">
    <source>
        <dbReference type="Proteomes" id="UP000765509"/>
    </source>
</evidence>